<feature type="binding site" evidence="5">
    <location>
        <position position="58"/>
    </location>
    <ligand>
        <name>S-adenosyl-L-methionine</name>
        <dbReference type="ChEBI" id="CHEBI:59789"/>
    </ligand>
</feature>
<dbReference type="InterPro" id="IPR003742">
    <property type="entry name" value="RlmH-like"/>
</dbReference>
<keyword evidence="5" id="KW-0698">rRNA processing</keyword>
<dbReference type="PANTHER" id="PTHR33603">
    <property type="entry name" value="METHYLTRANSFERASE"/>
    <property type="match status" value="1"/>
</dbReference>
<dbReference type="Pfam" id="PF02590">
    <property type="entry name" value="SPOUT_MTase"/>
    <property type="match status" value="1"/>
</dbReference>
<dbReference type="PANTHER" id="PTHR33603:SF1">
    <property type="entry name" value="RIBOSOMAL RNA LARGE SUBUNIT METHYLTRANSFERASE H"/>
    <property type="match status" value="1"/>
</dbReference>
<evidence type="ECO:0000256" key="1">
    <source>
        <dbReference type="ARBA" id="ARBA00022603"/>
    </source>
</evidence>
<dbReference type="GO" id="GO:0005737">
    <property type="term" value="C:cytoplasm"/>
    <property type="evidence" value="ECO:0007669"/>
    <property type="project" value="UniProtKB-SubCell"/>
</dbReference>
<protein>
    <recommendedName>
        <fullName evidence="5">Ribosomal RNA large subunit methyltransferase H</fullName>
        <ecNumber evidence="5">2.1.1.177</ecNumber>
    </recommendedName>
    <alternativeName>
        <fullName evidence="5">23S rRNA (pseudouridine1915-N3)-methyltransferase</fullName>
    </alternativeName>
    <alternativeName>
        <fullName evidence="5">23S rRNA m3Psi1915 methyltransferase</fullName>
    </alternativeName>
    <alternativeName>
        <fullName evidence="5">rRNA (pseudouridine-N3-)-methyltransferase RlmH</fullName>
    </alternativeName>
</protein>
<keyword evidence="1 5" id="KW-0489">Methyltransferase</keyword>
<comment type="function">
    <text evidence="5">Specifically methylates the pseudouridine at position 1915 (m3Psi1915) in 23S rRNA.</text>
</comment>
<comment type="subunit">
    <text evidence="5">Homodimer.</text>
</comment>
<comment type="catalytic activity">
    <reaction evidence="5">
        <text>pseudouridine(1915) in 23S rRNA + S-adenosyl-L-methionine = N(3)-methylpseudouridine(1915) in 23S rRNA + S-adenosyl-L-homocysteine + H(+)</text>
        <dbReference type="Rhea" id="RHEA:42752"/>
        <dbReference type="Rhea" id="RHEA-COMP:10221"/>
        <dbReference type="Rhea" id="RHEA-COMP:10222"/>
        <dbReference type="ChEBI" id="CHEBI:15378"/>
        <dbReference type="ChEBI" id="CHEBI:57856"/>
        <dbReference type="ChEBI" id="CHEBI:59789"/>
        <dbReference type="ChEBI" id="CHEBI:65314"/>
        <dbReference type="ChEBI" id="CHEBI:74486"/>
        <dbReference type="EC" id="2.1.1.177"/>
    </reaction>
</comment>
<dbReference type="SUPFAM" id="SSF75217">
    <property type="entry name" value="alpha/beta knot"/>
    <property type="match status" value="1"/>
</dbReference>
<keyword evidence="2 5" id="KW-0808">Transferase</keyword>
<name>A0A0C1EB71_9BACT</name>
<sequence length="140" mass="15827">MFKIKILSVGKTKETWLHAAIEEYQKRLQGVAEIEWVWAKDDPQLVALVSREPLVICLDPNGKVFSSEQFSTFLMRKLEEGGSRLAFVIGGADGLPASLKQNKEAISLSLLTFTHQITRLVLIEQIYRALEIAKGSRYHK</sequence>
<proteinExistence type="inferred from homology"/>
<evidence type="ECO:0000313" key="7">
    <source>
        <dbReference type="Proteomes" id="UP000031307"/>
    </source>
</evidence>
<keyword evidence="3 5" id="KW-0949">S-adenosyl-L-methionine</keyword>
<dbReference type="OMA" id="NEPYHHQ"/>
<dbReference type="EMBL" id="JSAM01000082">
    <property type="protein sequence ID" value="KIA77323.1"/>
    <property type="molecule type" value="Genomic_DNA"/>
</dbReference>
<dbReference type="PIRSF" id="PIRSF004505">
    <property type="entry name" value="MT_bac"/>
    <property type="match status" value="1"/>
</dbReference>
<evidence type="ECO:0000256" key="4">
    <source>
        <dbReference type="ARBA" id="ARBA00038303"/>
    </source>
</evidence>
<comment type="similarity">
    <text evidence="4 5">Belongs to the RNA methyltransferase RlmH family.</text>
</comment>
<evidence type="ECO:0000256" key="2">
    <source>
        <dbReference type="ARBA" id="ARBA00022679"/>
    </source>
</evidence>
<feature type="binding site" evidence="5">
    <location>
        <begin position="108"/>
        <end position="113"/>
    </location>
    <ligand>
        <name>S-adenosyl-L-methionine</name>
        <dbReference type="ChEBI" id="CHEBI:59789"/>
    </ligand>
</feature>
<accession>A0A0C1EB71</accession>
<dbReference type="PATRIC" id="fig|83552.4.peg.1519"/>
<comment type="caution">
    <text evidence="6">The sequence shown here is derived from an EMBL/GenBank/DDBJ whole genome shotgun (WGS) entry which is preliminary data.</text>
</comment>
<dbReference type="InterPro" id="IPR029026">
    <property type="entry name" value="tRNA_m1G_MTases_N"/>
</dbReference>
<dbReference type="GO" id="GO:0070038">
    <property type="term" value="F:rRNA (pseudouridine-N3-)-methyltransferase activity"/>
    <property type="evidence" value="ECO:0007669"/>
    <property type="project" value="UniProtKB-UniRule"/>
</dbReference>
<dbReference type="Proteomes" id="UP000031307">
    <property type="component" value="Unassembled WGS sequence"/>
</dbReference>
<evidence type="ECO:0000313" key="6">
    <source>
        <dbReference type="EMBL" id="KIA77323.1"/>
    </source>
</evidence>
<comment type="subcellular location">
    <subcellularLocation>
        <location evidence="5">Cytoplasm</location>
    </subcellularLocation>
</comment>
<evidence type="ECO:0000256" key="3">
    <source>
        <dbReference type="ARBA" id="ARBA00022691"/>
    </source>
</evidence>
<reference evidence="6 7" key="1">
    <citation type="journal article" date="2014" name="Mol. Biol. Evol.">
        <title>Massive expansion of Ubiquitination-related gene families within the Chlamydiae.</title>
        <authorList>
            <person name="Domman D."/>
            <person name="Collingro A."/>
            <person name="Lagkouvardos I."/>
            <person name="Gehre L."/>
            <person name="Weinmaier T."/>
            <person name="Rattei T."/>
            <person name="Subtil A."/>
            <person name="Horn M."/>
        </authorList>
    </citation>
    <scope>NUCLEOTIDE SEQUENCE [LARGE SCALE GENOMIC DNA]</scope>
    <source>
        <strain evidence="6 7">OEW1</strain>
    </source>
</reference>
<dbReference type="EC" id="2.1.1.177" evidence="5"/>
<dbReference type="InterPro" id="IPR029028">
    <property type="entry name" value="Alpha/beta_knot_MTases"/>
</dbReference>
<gene>
    <name evidence="5 6" type="primary">rlmH</name>
    <name evidence="6" type="ORF">DB43_GM00080</name>
</gene>
<dbReference type="Gene3D" id="3.40.1280.10">
    <property type="match status" value="1"/>
</dbReference>
<feature type="binding site" evidence="5">
    <location>
        <position position="90"/>
    </location>
    <ligand>
        <name>S-adenosyl-L-methionine</name>
        <dbReference type="ChEBI" id="CHEBI:59789"/>
    </ligand>
</feature>
<evidence type="ECO:0000256" key="5">
    <source>
        <dbReference type="HAMAP-Rule" id="MF_00658"/>
    </source>
</evidence>
<dbReference type="CDD" id="cd18081">
    <property type="entry name" value="RlmH-like"/>
    <property type="match status" value="1"/>
</dbReference>
<keyword evidence="5" id="KW-0963">Cytoplasm</keyword>
<dbReference type="HAMAP" id="MF_00658">
    <property type="entry name" value="23SrRNA_methyltr_H"/>
    <property type="match status" value="1"/>
</dbReference>
<dbReference type="AlphaFoldDB" id="A0A0C1EB71"/>
<organism evidence="6 7">
    <name type="scientific">Parachlamydia acanthamoebae</name>
    <dbReference type="NCBI Taxonomy" id="83552"/>
    <lineage>
        <taxon>Bacteria</taxon>
        <taxon>Pseudomonadati</taxon>
        <taxon>Chlamydiota</taxon>
        <taxon>Chlamydiia</taxon>
        <taxon>Parachlamydiales</taxon>
        <taxon>Parachlamydiaceae</taxon>
        <taxon>Parachlamydia</taxon>
    </lineage>
</organism>